<proteinExistence type="predicted"/>
<dbReference type="InterPro" id="IPR000073">
    <property type="entry name" value="AB_hydrolase_1"/>
</dbReference>
<reference evidence="2" key="2">
    <citation type="submission" date="2015-06" db="UniProtKB">
        <authorList>
            <consortium name="EnsemblProtists"/>
        </authorList>
    </citation>
    <scope>IDENTIFICATION</scope>
    <source>
        <strain evidence="2">Pr102</strain>
    </source>
</reference>
<dbReference type="VEuPathDB" id="FungiDB:KRP23_5411"/>
<keyword evidence="3" id="KW-1185">Reference proteome</keyword>
<dbReference type="RefSeq" id="XP_067747017.1">
    <property type="nucleotide sequence ID" value="XM_067890473.1"/>
</dbReference>
<dbReference type="Gene3D" id="3.40.50.1820">
    <property type="entry name" value="alpha/beta hydrolase"/>
    <property type="match status" value="1"/>
</dbReference>
<dbReference type="InterPro" id="IPR050471">
    <property type="entry name" value="AB_hydrolase"/>
</dbReference>
<dbReference type="EnsemblProtists" id="Phyra74142">
    <property type="protein sequence ID" value="Phyra74142"/>
    <property type="gene ID" value="Phyra74142"/>
</dbReference>
<evidence type="ECO:0000313" key="3">
    <source>
        <dbReference type="Proteomes" id="UP000005238"/>
    </source>
</evidence>
<feature type="domain" description="AB hydrolase-1" evidence="1">
    <location>
        <begin position="64"/>
        <end position="169"/>
    </location>
</feature>
<organism evidence="2 3">
    <name type="scientific">Phytophthora ramorum</name>
    <name type="common">Sudden oak death agent</name>
    <dbReference type="NCBI Taxonomy" id="164328"/>
    <lineage>
        <taxon>Eukaryota</taxon>
        <taxon>Sar</taxon>
        <taxon>Stramenopiles</taxon>
        <taxon>Oomycota</taxon>
        <taxon>Peronosporomycetes</taxon>
        <taxon>Peronosporales</taxon>
        <taxon>Peronosporaceae</taxon>
        <taxon>Phytophthora</taxon>
    </lineage>
</organism>
<dbReference type="PRINTS" id="PR00111">
    <property type="entry name" value="ABHYDROLASE"/>
</dbReference>
<evidence type="ECO:0000313" key="2">
    <source>
        <dbReference type="EnsemblProtists" id="Phyra74142"/>
    </source>
</evidence>
<dbReference type="AlphaFoldDB" id="H3GEQ0"/>
<protein>
    <recommendedName>
        <fullName evidence="1">AB hydrolase-1 domain-containing protein</fullName>
    </recommendedName>
</protein>
<dbReference type="STRING" id="164328.H3GEQ0"/>
<dbReference type="OrthoDB" id="19657at2759"/>
<dbReference type="HOGENOM" id="CLU_020336_20_0_1"/>
<sequence>MKLEEVPTFTGLGLDSERHIEALHSTSKHFPKDRVQKATLPTGLKIEYAIESSSEIDDLPEERLVLINGFMTPKEGWAPIIDLLIDKWDAKMQSKKLTVMSFDNRGAGGSGTPLVRYTTSMMAQDTLSLMSHVGWDSAHIVGGSMGGMIALELAATAPQRVRSLTLLVTARGKYKPHPRMWKALFGSICKGSMQCVMELLYPSVILDNPIEGRADLTVQDVLKDYHSTPLSDNGLPPLHAVVAQGLASLTHHVSNERLALIAKSGFPIFIIGSKQDILMPPKNFLELVEHLKGEHVQTLFFETGGHGAPIQFMEEIAAGLEQTINRATL</sequence>
<evidence type="ECO:0000259" key="1">
    <source>
        <dbReference type="Pfam" id="PF00561"/>
    </source>
</evidence>
<dbReference type="eggNOG" id="KOG4178">
    <property type="taxonomic scope" value="Eukaryota"/>
</dbReference>
<dbReference type="PANTHER" id="PTHR43433:SF5">
    <property type="entry name" value="AB HYDROLASE-1 DOMAIN-CONTAINING PROTEIN"/>
    <property type="match status" value="1"/>
</dbReference>
<accession>H3GEQ0</accession>
<reference evidence="3" key="1">
    <citation type="journal article" date="2006" name="Science">
        <title>Phytophthora genome sequences uncover evolutionary origins and mechanisms of pathogenesis.</title>
        <authorList>
            <person name="Tyler B.M."/>
            <person name="Tripathy S."/>
            <person name="Zhang X."/>
            <person name="Dehal P."/>
            <person name="Jiang R.H."/>
            <person name="Aerts A."/>
            <person name="Arredondo F.D."/>
            <person name="Baxter L."/>
            <person name="Bensasson D."/>
            <person name="Beynon J.L."/>
            <person name="Chapman J."/>
            <person name="Damasceno C.M."/>
            <person name="Dorrance A.E."/>
            <person name="Dou D."/>
            <person name="Dickerman A.W."/>
            <person name="Dubchak I.L."/>
            <person name="Garbelotto M."/>
            <person name="Gijzen M."/>
            <person name="Gordon S.G."/>
            <person name="Govers F."/>
            <person name="Grunwald N.J."/>
            <person name="Huang W."/>
            <person name="Ivors K.L."/>
            <person name="Jones R.W."/>
            <person name="Kamoun S."/>
            <person name="Krampis K."/>
            <person name="Lamour K.H."/>
            <person name="Lee M.K."/>
            <person name="McDonald W.H."/>
            <person name="Medina M."/>
            <person name="Meijer H.J."/>
            <person name="Nordberg E.K."/>
            <person name="Maclean D.J."/>
            <person name="Ospina-Giraldo M.D."/>
            <person name="Morris P.F."/>
            <person name="Phuntumart V."/>
            <person name="Putnam N.H."/>
            <person name="Rash S."/>
            <person name="Rose J.K."/>
            <person name="Sakihama Y."/>
            <person name="Salamov A.A."/>
            <person name="Savidor A."/>
            <person name="Scheuring C.F."/>
            <person name="Smith B.M."/>
            <person name="Sobral B.W."/>
            <person name="Terry A."/>
            <person name="Torto-Alalibo T.A."/>
            <person name="Win J."/>
            <person name="Xu Z."/>
            <person name="Zhang H."/>
            <person name="Grigoriev I.V."/>
            <person name="Rokhsar D.S."/>
            <person name="Boore J.L."/>
        </authorList>
    </citation>
    <scope>NUCLEOTIDE SEQUENCE [LARGE SCALE GENOMIC DNA]</scope>
    <source>
        <strain evidence="3">Pr102</strain>
    </source>
</reference>
<name>H3GEQ0_PHYRM</name>
<dbReference type="GeneID" id="94226295"/>
<dbReference type="PANTHER" id="PTHR43433">
    <property type="entry name" value="HYDROLASE, ALPHA/BETA FOLD FAMILY PROTEIN"/>
    <property type="match status" value="1"/>
</dbReference>
<dbReference type="GO" id="GO:0016787">
    <property type="term" value="F:hydrolase activity"/>
    <property type="evidence" value="ECO:0000318"/>
    <property type="project" value="GO_Central"/>
</dbReference>
<dbReference type="InterPro" id="IPR029058">
    <property type="entry name" value="AB_hydrolase_fold"/>
</dbReference>
<dbReference type="EMBL" id="DS566003">
    <property type="status" value="NOT_ANNOTATED_CDS"/>
    <property type="molecule type" value="Genomic_DNA"/>
</dbReference>
<dbReference type="Proteomes" id="UP000005238">
    <property type="component" value="Unassembled WGS sequence"/>
</dbReference>
<dbReference type="VEuPathDB" id="FungiDB:KRP22_14709"/>
<dbReference type="InParanoid" id="H3GEQ0"/>
<dbReference type="OMA" id="CAMELLY"/>
<dbReference type="Pfam" id="PF00561">
    <property type="entry name" value="Abhydrolase_1"/>
    <property type="match status" value="1"/>
</dbReference>
<dbReference type="SUPFAM" id="SSF53474">
    <property type="entry name" value="alpha/beta-Hydrolases"/>
    <property type="match status" value="1"/>
</dbReference>